<proteinExistence type="predicted"/>
<feature type="domain" description="ABM" evidence="2">
    <location>
        <begin position="37"/>
        <end position="93"/>
    </location>
</feature>
<dbReference type="SUPFAM" id="SSF54909">
    <property type="entry name" value="Dimeric alpha+beta barrel"/>
    <property type="match status" value="1"/>
</dbReference>
<dbReference type="InterPro" id="IPR011008">
    <property type="entry name" value="Dimeric_a/b-barrel"/>
</dbReference>
<protein>
    <recommendedName>
        <fullName evidence="2">ABM domain-containing protein</fullName>
    </recommendedName>
</protein>
<evidence type="ECO:0000259" key="2">
    <source>
        <dbReference type="Pfam" id="PF03992"/>
    </source>
</evidence>
<feature type="compositionally biased region" description="Acidic residues" evidence="1">
    <location>
        <begin position="222"/>
        <end position="240"/>
    </location>
</feature>
<dbReference type="Gene3D" id="3.30.70.100">
    <property type="match status" value="1"/>
</dbReference>
<evidence type="ECO:0000313" key="4">
    <source>
        <dbReference type="Proteomes" id="UP000308671"/>
    </source>
</evidence>
<evidence type="ECO:0000256" key="1">
    <source>
        <dbReference type="SAM" id="MobiDB-lite"/>
    </source>
</evidence>
<feature type="region of interest" description="Disordered" evidence="1">
    <location>
        <begin position="217"/>
        <end position="240"/>
    </location>
</feature>
<organism evidence="3 4">
    <name type="scientific">Botrytis galanthina</name>
    <dbReference type="NCBI Taxonomy" id="278940"/>
    <lineage>
        <taxon>Eukaryota</taxon>
        <taxon>Fungi</taxon>
        <taxon>Dikarya</taxon>
        <taxon>Ascomycota</taxon>
        <taxon>Pezizomycotina</taxon>
        <taxon>Leotiomycetes</taxon>
        <taxon>Helotiales</taxon>
        <taxon>Sclerotiniaceae</taxon>
        <taxon>Botrytis</taxon>
    </lineage>
</organism>
<dbReference type="InterPro" id="IPR007138">
    <property type="entry name" value="ABM_dom"/>
</dbReference>
<dbReference type="EMBL" id="PQXL01000318">
    <property type="protein sequence ID" value="THV47325.1"/>
    <property type="molecule type" value="Genomic_DNA"/>
</dbReference>
<dbReference type="Proteomes" id="UP000308671">
    <property type="component" value="Unassembled WGS sequence"/>
</dbReference>
<name>A0A4S8QUW5_9HELO</name>
<reference evidence="3 4" key="1">
    <citation type="submission" date="2017-12" db="EMBL/GenBank/DDBJ databases">
        <title>Comparative genomics of Botrytis spp.</title>
        <authorList>
            <person name="Valero-Jimenez C.A."/>
            <person name="Tapia P."/>
            <person name="Veloso J."/>
            <person name="Silva-Moreno E."/>
            <person name="Staats M."/>
            <person name="Valdes J.H."/>
            <person name="Van Kan J.A.L."/>
        </authorList>
    </citation>
    <scope>NUCLEOTIDE SEQUENCE [LARGE SCALE GENOMIC DNA]</scope>
    <source>
        <strain evidence="3 4">MUCL435</strain>
    </source>
</reference>
<gene>
    <name evidence="3" type="ORF">BGAL_0318g00020</name>
</gene>
<comment type="caution">
    <text evidence="3">The sequence shown here is derived from an EMBL/GenBank/DDBJ whole genome shotgun (WGS) entry which is preliminary data.</text>
</comment>
<evidence type="ECO:0000313" key="3">
    <source>
        <dbReference type="EMBL" id="THV47325.1"/>
    </source>
</evidence>
<dbReference type="OrthoDB" id="3551656at2759"/>
<keyword evidence="4" id="KW-1185">Reference proteome</keyword>
<dbReference type="Pfam" id="PF03992">
    <property type="entry name" value="ABM"/>
    <property type="match status" value="1"/>
</dbReference>
<accession>A0A4S8QUW5</accession>
<dbReference type="AlphaFoldDB" id="A0A4S8QUW5"/>
<sequence>MSQKFIIKDPHLQVQSWTRCKLPVEMPLPAVVSKNYIEDLPEIWHESLTGLMNAPGFLRSRCARNVKNPEEVLFAIEWEDDASFKAFLESPAYPLYLRGFGIHDSQTPDALVSLFPSFDYPATEQNRDDLRDAQGLLVSRRFARLGVRCQHSWIREPQTVDHGQLVEKGVVLQAWPNDEPPVLYEAVDQDESARENLRNHVRRINPISMEEITWHVAKVEEKDEEDEEDWEEEDEDDNEG</sequence>